<evidence type="ECO:0000256" key="5">
    <source>
        <dbReference type="ARBA" id="ARBA00022989"/>
    </source>
</evidence>
<name>A0A3A1TWQ6_9MICO</name>
<sequence>MALGTLILRLTVGGLFVGHGLQKLTGAFDGPGIEGATGFMQSLDIHPPRQNAIASASAETFGGAALALGAATPAASAALIAVMTTAVRKVHLQNGVWNSAGGWEFNAVLAAAAAAIAADGPGKISFDALFGKSKWGAGAGLFAIAAGVAGSFAVTEYAKRAKPADTTLEDESSSAPAS</sequence>
<accession>A0A3A1TWQ6</accession>
<evidence type="ECO:0000256" key="6">
    <source>
        <dbReference type="ARBA" id="ARBA00023136"/>
    </source>
</evidence>
<dbReference type="Proteomes" id="UP000265742">
    <property type="component" value="Unassembled WGS sequence"/>
</dbReference>
<dbReference type="AlphaFoldDB" id="A0A3A1TWQ6"/>
<keyword evidence="4" id="KW-0812">Transmembrane</keyword>
<comment type="similarity">
    <text evidence="2">Belongs to the DoxX family.</text>
</comment>
<evidence type="ECO:0000313" key="8">
    <source>
        <dbReference type="Proteomes" id="UP000265742"/>
    </source>
</evidence>
<dbReference type="OrthoDB" id="346004at2"/>
<keyword evidence="5" id="KW-1133">Transmembrane helix</keyword>
<evidence type="ECO:0000256" key="4">
    <source>
        <dbReference type="ARBA" id="ARBA00022692"/>
    </source>
</evidence>
<proteinExistence type="inferred from homology"/>
<evidence type="ECO:0000256" key="1">
    <source>
        <dbReference type="ARBA" id="ARBA00004651"/>
    </source>
</evidence>
<comment type="subcellular location">
    <subcellularLocation>
        <location evidence="1">Cell membrane</location>
        <topology evidence="1">Multi-pass membrane protein</topology>
    </subcellularLocation>
</comment>
<evidence type="ECO:0000313" key="7">
    <source>
        <dbReference type="EMBL" id="RIX28239.1"/>
    </source>
</evidence>
<dbReference type="Pfam" id="PF07681">
    <property type="entry name" value="DoxX"/>
    <property type="match status" value="1"/>
</dbReference>
<dbReference type="PANTHER" id="PTHR33452">
    <property type="entry name" value="OXIDOREDUCTASE CATD-RELATED"/>
    <property type="match status" value="1"/>
</dbReference>
<protein>
    <submittedName>
        <fullName evidence="7">DoxX family protein</fullName>
    </submittedName>
</protein>
<dbReference type="EMBL" id="QXTG01000002">
    <property type="protein sequence ID" value="RIX28239.1"/>
    <property type="molecule type" value="Genomic_DNA"/>
</dbReference>
<keyword evidence="8" id="KW-1185">Reference proteome</keyword>
<evidence type="ECO:0000256" key="3">
    <source>
        <dbReference type="ARBA" id="ARBA00022475"/>
    </source>
</evidence>
<gene>
    <name evidence="7" type="ORF">D1781_12305</name>
</gene>
<keyword evidence="3" id="KW-1003">Cell membrane</keyword>
<comment type="caution">
    <text evidence="7">The sequence shown here is derived from an EMBL/GenBank/DDBJ whole genome shotgun (WGS) entry which is preliminary data.</text>
</comment>
<dbReference type="PANTHER" id="PTHR33452:SF1">
    <property type="entry name" value="INNER MEMBRANE PROTEIN YPHA-RELATED"/>
    <property type="match status" value="1"/>
</dbReference>
<dbReference type="InterPro" id="IPR051907">
    <property type="entry name" value="DoxX-like_oxidoreductase"/>
</dbReference>
<organism evidence="7 8">
    <name type="scientific">Amnibacterium setariae</name>
    <dbReference type="NCBI Taxonomy" id="2306585"/>
    <lineage>
        <taxon>Bacteria</taxon>
        <taxon>Bacillati</taxon>
        <taxon>Actinomycetota</taxon>
        <taxon>Actinomycetes</taxon>
        <taxon>Micrococcales</taxon>
        <taxon>Microbacteriaceae</taxon>
        <taxon>Amnibacterium</taxon>
    </lineage>
</organism>
<dbReference type="InterPro" id="IPR032808">
    <property type="entry name" value="DoxX"/>
</dbReference>
<evidence type="ECO:0000256" key="2">
    <source>
        <dbReference type="ARBA" id="ARBA00006679"/>
    </source>
</evidence>
<reference evidence="8" key="1">
    <citation type="submission" date="2018-09" db="EMBL/GenBank/DDBJ databases">
        <authorList>
            <person name="Kim I."/>
        </authorList>
    </citation>
    <scope>NUCLEOTIDE SEQUENCE [LARGE SCALE GENOMIC DNA]</scope>
    <source>
        <strain evidence="8">DD4a</strain>
    </source>
</reference>
<dbReference type="RefSeq" id="WP_119482550.1">
    <property type="nucleotide sequence ID" value="NZ_QXTG01000002.1"/>
</dbReference>
<keyword evidence="6" id="KW-0472">Membrane</keyword>
<dbReference type="GO" id="GO:0005886">
    <property type="term" value="C:plasma membrane"/>
    <property type="evidence" value="ECO:0007669"/>
    <property type="project" value="UniProtKB-SubCell"/>
</dbReference>